<comment type="cofactor">
    <cofactor evidence="8">
        <name>Mg(2+)</name>
        <dbReference type="ChEBI" id="CHEBI:18420"/>
    </cofactor>
</comment>
<dbReference type="EC" id="2.7.8.7" evidence="8"/>
<evidence type="ECO:0000313" key="10">
    <source>
        <dbReference type="EMBL" id="SNB68183.1"/>
    </source>
</evidence>
<evidence type="ECO:0000256" key="2">
    <source>
        <dbReference type="ARBA" id="ARBA00022679"/>
    </source>
</evidence>
<keyword evidence="5 8" id="KW-0460">Magnesium</keyword>
<dbReference type="GO" id="GO:0005737">
    <property type="term" value="C:cytoplasm"/>
    <property type="evidence" value="ECO:0007669"/>
    <property type="project" value="UniProtKB-SubCell"/>
</dbReference>
<gene>
    <name evidence="8" type="primary">acpS</name>
    <name evidence="10" type="ORF">SAMN02746019_00002590</name>
</gene>
<sequence length="138" mass="15140">MIAIGVDILEIRRMEQAIARFGDRLLRRVFTPAERQACRGRVAEYAARFAAKEAVAKALGVGLRIMAREGIGFHDVEILPDHRGQPHVHLRGWAAERARVLGLKQWAVSMTHDGGFAIAVVASIGGLSSLDLPPEHRS</sequence>
<dbReference type="Pfam" id="PF01648">
    <property type="entry name" value="ACPS"/>
    <property type="match status" value="1"/>
</dbReference>
<protein>
    <recommendedName>
        <fullName evidence="8">Holo-[acyl-carrier-protein] synthase</fullName>
        <shortName evidence="8">Holo-ACP synthase</shortName>
        <ecNumber evidence="8">2.7.8.7</ecNumber>
    </recommendedName>
    <alternativeName>
        <fullName evidence="8">4'-phosphopantetheinyl transferase AcpS</fullName>
    </alternativeName>
</protein>
<dbReference type="InterPro" id="IPR004568">
    <property type="entry name" value="Ppantetheine-prot_Trfase_dom"/>
</dbReference>
<dbReference type="GO" id="GO:0008897">
    <property type="term" value="F:holo-[acyl-carrier-protein] synthase activity"/>
    <property type="evidence" value="ECO:0007669"/>
    <property type="project" value="UniProtKB-UniRule"/>
</dbReference>
<dbReference type="EMBL" id="FYEK01000035">
    <property type="protein sequence ID" value="SNB68183.1"/>
    <property type="molecule type" value="Genomic_DNA"/>
</dbReference>
<keyword evidence="8" id="KW-0963">Cytoplasm</keyword>
<evidence type="ECO:0000256" key="7">
    <source>
        <dbReference type="ARBA" id="ARBA00023160"/>
    </source>
</evidence>
<keyword evidence="6 8" id="KW-0443">Lipid metabolism</keyword>
<comment type="subcellular location">
    <subcellularLocation>
        <location evidence="8">Cytoplasm</location>
    </subcellularLocation>
</comment>
<keyword evidence="4 8" id="KW-0276">Fatty acid metabolism</keyword>
<evidence type="ECO:0000256" key="6">
    <source>
        <dbReference type="ARBA" id="ARBA00023098"/>
    </source>
</evidence>
<accession>A0A212R828</accession>
<keyword evidence="1 8" id="KW-0444">Lipid biosynthesis</keyword>
<keyword evidence="3 8" id="KW-0479">Metal-binding</keyword>
<dbReference type="InterPro" id="IPR002582">
    <property type="entry name" value="ACPS"/>
</dbReference>
<dbReference type="Gene3D" id="3.90.470.20">
    <property type="entry name" value="4'-phosphopantetheinyl transferase domain"/>
    <property type="match status" value="1"/>
</dbReference>
<dbReference type="RefSeq" id="WP_088571648.1">
    <property type="nucleotide sequence ID" value="NZ_FYEK01000035.1"/>
</dbReference>
<dbReference type="InParanoid" id="A0A212R828"/>
<keyword evidence="7 8" id="KW-0275">Fatty acid biosynthesis</keyword>
<dbReference type="NCBIfam" id="TIGR00556">
    <property type="entry name" value="pantethn_trn"/>
    <property type="match status" value="1"/>
</dbReference>
<evidence type="ECO:0000256" key="8">
    <source>
        <dbReference type="HAMAP-Rule" id="MF_00101"/>
    </source>
</evidence>
<evidence type="ECO:0000256" key="1">
    <source>
        <dbReference type="ARBA" id="ARBA00022516"/>
    </source>
</evidence>
<dbReference type="InterPro" id="IPR037143">
    <property type="entry name" value="4-PPantetheinyl_Trfase_dom_sf"/>
</dbReference>
<feature type="binding site" evidence="8">
    <location>
        <position position="7"/>
    </location>
    <ligand>
        <name>Mg(2+)</name>
        <dbReference type="ChEBI" id="CHEBI:18420"/>
    </ligand>
</feature>
<dbReference type="NCBIfam" id="TIGR00516">
    <property type="entry name" value="acpS"/>
    <property type="match status" value="1"/>
</dbReference>
<keyword evidence="11" id="KW-1185">Reference proteome</keyword>
<organism evidence="10 11">
    <name type="scientific">Thermoflexus hugenholtzii JAD2</name>
    <dbReference type="NCBI Taxonomy" id="877466"/>
    <lineage>
        <taxon>Bacteria</taxon>
        <taxon>Bacillati</taxon>
        <taxon>Chloroflexota</taxon>
        <taxon>Thermoflexia</taxon>
        <taxon>Thermoflexales</taxon>
        <taxon>Thermoflexaceae</taxon>
        <taxon>Thermoflexus</taxon>
    </lineage>
</organism>
<evidence type="ECO:0000259" key="9">
    <source>
        <dbReference type="Pfam" id="PF01648"/>
    </source>
</evidence>
<dbReference type="InterPro" id="IPR008278">
    <property type="entry name" value="4-PPantetheinyl_Trfase_dom"/>
</dbReference>
<dbReference type="FunCoup" id="A0A212R828">
    <property type="interactions" value="112"/>
</dbReference>
<dbReference type="GO" id="GO:0006633">
    <property type="term" value="P:fatty acid biosynthetic process"/>
    <property type="evidence" value="ECO:0007669"/>
    <property type="project" value="UniProtKB-UniRule"/>
</dbReference>
<keyword evidence="2 8" id="KW-0808">Transferase</keyword>
<comment type="catalytic activity">
    <reaction evidence="8">
        <text>apo-[ACP] + CoA = holo-[ACP] + adenosine 3',5'-bisphosphate + H(+)</text>
        <dbReference type="Rhea" id="RHEA:12068"/>
        <dbReference type="Rhea" id="RHEA-COMP:9685"/>
        <dbReference type="Rhea" id="RHEA-COMP:9690"/>
        <dbReference type="ChEBI" id="CHEBI:15378"/>
        <dbReference type="ChEBI" id="CHEBI:29999"/>
        <dbReference type="ChEBI" id="CHEBI:57287"/>
        <dbReference type="ChEBI" id="CHEBI:58343"/>
        <dbReference type="ChEBI" id="CHEBI:64479"/>
        <dbReference type="EC" id="2.7.8.7"/>
    </reaction>
</comment>
<comment type="function">
    <text evidence="8">Transfers the 4'-phosphopantetheine moiety from coenzyme A to a Ser of acyl-carrier-protein.</text>
</comment>
<dbReference type="AlphaFoldDB" id="A0A212R828"/>
<evidence type="ECO:0000256" key="4">
    <source>
        <dbReference type="ARBA" id="ARBA00022832"/>
    </source>
</evidence>
<evidence type="ECO:0000313" key="11">
    <source>
        <dbReference type="Proteomes" id="UP000197025"/>
    </source>
</evidence>
<dbReference type="OrthoDB" id="517356at2"/>
<name>A0A212R828_9CHLR</name>
<dbReference type="SUPFAM" id="SSF56214">
    <property type="entry name" value="4'-phosphopantetheinyl transferase"/>
    <property type="match status" value="1"/>
</dbReference>
<dbReference type="Proteomes" id="UP000197025">
    <property type="component" value="Unassembled WGS sequence"/>
</dbReference>
<evidence type="ECO:0000256" key="3">
    <source>
        <dbReference type="ARBA" id="ARBA00022723"/>
    </source>
</evidence>
<dbReference type="HAMAP" id="MF_00101">
    <property type="entry name" value="AcpS"/>
    <property type="match status" value="1"/>
</dbReference>
<reference evidence="11" key="1">
    <citation type="submission" date="2017-06" db="EMBL/GenBank/DDBJ databases">
        <authorList>
            <person name="Varghese N."/>
            <person name="Submissions S."/>
        </authorList>
    </citation>
    <scope>NUCLEOTIDE SEQUENCE [LARGE SCALE GENOMIC DNA]</scope>
    <source>
        <strain evidence="11">JAD2</strain>
    </source>
</reference>
<comment type="similarity">
    <text evidence="8">Belongs to the P-Pant transferase superfamily. AcpS family.</text>
</comment>
<dbReference type="GO" id="GO:0000287">
    <property type="term" value="F:magnesium ion binding"/>
    <property type="evidence" value="ECO:0007669"/>
    <property type="project" value="UniProtKB-UniRule"/>
</dbReference>
<proteinExistence type="inferred from homology"/>
<evidence type="ECO:0000256" key="5">
    <source>
        <dbReference type="ARBA" id="ARBA00022842"/>
    </source>
</evidence>
<feature type="domain" description="4'-phosphopantetheinyl transferase" evidence="9">
    <location>
        <begin position="3"/>
        <end position="98"/>
    </location>
</feature>
<feature type="binding site" evidence="8">
    <location>
        <position position="53"/>
    </location>
    <ligand>
        <name>Mg(2+)</name>
        <dbReference type="ChEBI" id="CHEBI:18420"/>
    </ligand>
</feature>